<dbReference type="InterPro" id="IPR013106">
    <property type="entry name" value="Ig_V-set"/>
</dbReference>
<dbReference type="Pfam" id="PF08205">
    <property type="entry name" value="C2-set_2"/>
    <property type="match status" value="1"/>
</dbReference>
<dbReference type="Pfam" id="PF07686">
    <property type="entry name" value="V-set"/>
    <property type="match status" value="1"/>
</dbReference>
<dbReference type="SUPFAM" id="SSF48726">
    <property type="entry name" value="Immunoglobulin"/>
    <property type="match status" value="5"/>
</dbReference>
<evidence type="ECO:0000256" key="4">
    <source>
        <dbReference type="ARBA" id="ARBA00023136"/>
    </source>
</evidence>
<dbReference type="InterPro" id="IPR013162">
    <property type="entry name" value="CD80_C2-set"/>
</dbReference>
<keyword evidence="4 6" id="KW-0472">Membrane</keyword>
<dbReference type="Proteomes" id="UP000694941">
    <property type="component" value="Unplaced"/>
</dbReference>
<dbReference type="InterPro" id="IPR013783">
    <property type="entry name" value="Ig-like_fold"/>
</dbReference>
<dbReference type="Pfam" id="PF13927">
    <property type="entry name" value="Ig_3"/>
    <property type="match status" value="1"/>
</dbReference>
<dbReference type="CDD" id="cd00096">
    <property type="entry name" value="Ig"/>
    <property type="match status" value="1"/>
</dbReference>
<evidence type="ECO:0000256" key="5">
    <source>
        <dbReference type="ARBA" id="ARBA00023157"/>
    </source>
</evidence>
<dbReference type="PANTHER" id="PTHR23278:SF19">
    <property type="entry name" value="OBSCURIN"/>
    <property type="match status" value="1"/>
</dbReference>
<evidence type="ECO:0000313" key="10">
    <source>
        <dbReference type="RefSeq" id="XP_022240417.1"/>
    </source>
</evidence>
<feature type="domain" description="Ig-like" evidence="8">
    <location>
        <begin position="154"/>
        <end position="252"/>
    </location>
</feature>
<dbReference type="InterPro" id="IPR003599">
    <property type="entry name" value="Ig_sub"/>
</dbReference>
<feature type="domain" description="Ig-like" evidence="8">
    <location>
        <begin position="259"/>
        <end position="353"/>
    </location>
</feature>
<keyword evidence="3 6" id="KW-1133">Transmembrane helix</keyword>
<dbReference type="GeneID" id="106458486"/>
<dbReference type="InterPro" id="IPR003598">
    <property type="entry name" value="Ig_sub2"/>
</dbReference>
<dbReference type="PANTHER" id="PTHR23278">
    <property type="entry name" value="SIDESTEP PROTEIN"/>
    <property type="match status" value="1"/>
</dbReference>
<feature type="transmembrane region" description="Helical" evidence="6">
    <location>
        <begin position="655"/>
        <end position="681"/>
    </location>
</feature>
<dbReference type="InterPro" id="IPR007110">
    <property type="entry name" value="Ig-like_dom"/>
</dbReference>
<keyword evidence="5" id="KW-1015">Disulfide bond</keyword>
<feature type="signal peptide" evidence="7">
    <location>
        <begin position="1"/>
        <end position="21"/>
    </location>
</feature>
<evidence type="ECO:0000259" key="8">
    <source>
        <dbReference type="PROSITE" id="PS50835"/>
    </source>
</evidence>
<feature type="domain" description="Ig-like" evidence="8">
    <location>
        <begin position="358"/>
        <end position="452"/>
    </location>
</feature>
<evidence type="ECO:0000256" key="7">
    <source>
        <dbReference type="SAM" id="SignalP"/>
    </source>
</evidence>
<evidence type="ECO:0000313" key="9">
    <source>
        <dbReference type="Proteomes" id="UP000694941"/>
    </source>
</evidence>
<dbReference type="PROSITE" id="PS50835">
    <property type="entry name" value="IG_LIKE"/>
    <property type="match status" value="4"/>
</dbReference>
<protein>
    <submittedName>
        <fullName evidence="10">Hemicentin-1-like isoform X1</fullName>
    </submittedName>
</protein>
<evidence type="ECO:0000256" key="1">
    <source>
        <dbReference type="ARBA" id="ARBA00004167"/>
    </source>
</evidence>
<name>A0ABM1S9W2_LIMPO</name>
<sequence>MKRSRFYSYLNLLILIQVAMSGVPGIKLKAAHYYYDGQKEYPEYDSVVGRKITLPCNITPPSQDDRVSLVLWYHGTSENPLYSVDARNEPVAQAKRVVHDEYASRATLNITIRTIYLIIEPVTEEDAGEYRCRVDYQIGRTTHRKLKVNIIVPPKEIYVRHGDQIFNDGSVGPIEEDSFLNLTCEATGGKPPPSVIWWHGSTLLDDTYWKVSEEIVANTLVIPYVHRNYSFRAFTCNASNTDSIIPASVTVELDLVLKPQIVRISAPKNPLVSGSAAEIMCQTNGSFPLAEVTWWMEGKKMKQYNKPLTDSTRITTSYITITPKIGDNGKTLVCQAKNPRLPESTLEDSWKLDVQYEPLLSLTLRTSDKNNVIQEGTDVYLECNINANPQFRELLWKFNGKILISNPVNGIVIQGPSLILRNVTRAQDGIYHCVADNVIGKGQSNDIHMAVSFAPVCETRQKTIYIVGRQEKVRIYCEVTAKPTDVVFRWTFNTSSETVDADSVNSTGTTSFAVFSPKCKYDYGIVYCWGENIIGIQKEPCVFNILPAARPDPVANCSVENQTQKSFTVECTAGDDGGLTQHFHLVAYNRKSNELLVNHTSLDLPIFKINGLPPGSPLRIFIYASNAQGNSISLVLETRTLLSAEKHTGNLPPALFSPLLAILLGLILVLVILAVIVLFTIKQRRTRMQQGVTLGSSNGPKSNDHLKTIVDQTETEEKCPDLIPFRSTIASTEFDDTFMSPSVIMTDMGTHQIYENLKIIGKQTYGYTKTHQEFIPHTQEKLVYNELAFPESKAHVLKRSNQTEYVHVDRLGNSSLRSCPGFENAEELDGYSVETPLMKSLKNERRWEKTERKRSVISTAV</sequence>
<evidence type="ECO:0000256" key="6">
    <source>
        <dbReference type="SAM" id="Phobius"/>
    </source>
</evidence>
<gene>
    <name evidence="10" type="primary">LOC106458486</name>
</gene>
<dbReference type="Gene3D" id="2.60.40.10">
    <property type="entry name" value="Immunoglobulins"/>
    <property type="match status" value="5"/>
</dbReference>
<keyword evidence="2 6" id="KW-0812">Transmembrane</keyword>
<feature type="domain" description="Ig-like" evidence="8">
    <location>
        <begin position="24"/>
        <end position="149"/>
    </location>
</feature>
<reference evidence="10" key="1">
    <citation type="submission" date="2025-08" db="UniProtKB">
        <authorList>
            <consortium name="RefSeq"/>
        </authorList>
    </citation>
    <scope>IDENTIFICATION</scope>
    <source>
        <tissue evidence="10">Muscle</tissue>
    </source>
</reference>
<dbReference type="SMART" id="SM00409">
    <property type="entry name" value="IG"/>
    <property type="match status" value="4"/>
</dbReference>
<dbReference type="InterPro" id="IPR036116">
    <property type="entry name" value="FN3_sf"/>
</dbReference>
<dbReference type="InterPro" id="IPR036179">
    <property type="entry name" value="Ig-like_dom_sf"/>
</dbReference>
<dbReference type="RefSeq" id="XP_022240417.1">
    <property type="nucleotide sequence ID" value="XM_022384709.1"/>
</dbReference>
<keyword evidence="9" id="KW-1185">Reference proteome</keyword>
<keyword evidence="7" id="KW-0732">Signal</keyword>
<comment type="subcellular location">
    <subcellularLocation>
        <location evidence="1">Membrane</location>
        <topology evidence="1">Single-pass membrane protein</topology>
    </subcellularLocation>
</comment>
<dbReference type="InterPro" id="IPR003961">
    <property type="entry name" value="FN3_dom"/>
</dbReference>
<evidence type="ECO:0000256" key="2">
    <source>
        <dbReference type="ARBA" id="ARBA00022692"/>
    </source>
</evidence>
<feature type="chain" id="PRO_5046333441" evidence="7">
    <location>
        <begin position="22"/>
        <end position="861"/>
    </location>
</feature>
<evidence type="ECO:0000256" key="3">
    <source>
        <dbReference type="ARBA" id="ARBA00022989"/>
    </source>
</evidence>
<organism evidence="9 10">
    <name type="scientific">Limulus polyphemus</name>
    <name type="common">Atlantic horseshoe crab</name>
    <dbReference type="NCBI Taxonomy" id="6850"/>
    <lineage>
        <taxon>Eukaryota</taxon>
        <taxon>Metazoa</taxon>
        <taxon>Ecdysozoa</taxon>
        <taxon>Arthropoda</taxon>
        <taxon>Chelicerata</taxon>
        <taxon>Merostomata</taxon>
        <taxon>Xiphosura</taxon>
        <taxon>Limulidae</taxon>
        <taxon>Limulus</taxon>
    </lineage>
</organism>
<dbReference type="CDD" id="cd00063">
    <property type="entry name" value="FN3"/>
    <property type="match status" value="1"/>
</dbReference>
<accession>A0ABM1S9W2</accession>
<proteinExistence type="predicted"/>
<dbReference type="SUPFAM" id="SSF49265">
    <property type="entry name" value="Fibronectin type III"/>
    <property type="match status" value="1"/>
</dbReference>
<dbReference type="SMART" id="SM00408">
    <property type="entry name" value="IGc2"/>
    <property type="match status" value="2"/>
</dbReference>